<feature type="compositionally biased region" description="Basic and acidic residues" evidence="1">
    <location>
        <begin position="32"/>
        <end position="55"/>
    </location>
</feature>
<gene>
    <name evidence="2" type="ORF">QG404_00420</name>
</gene>
<keyword evidence="2" id="KW-0614">Plasmid</keyword>
<protein>
    <recommendedName>
        <fullName evidence="4">CopG family transcriptional regulator</fullName>
    </recommendedName>
</protein>
<geneLocation type="plasmid" evidence="2 3">
    <name>paApi_AU1</name>
</geneLocation>
<accession>A0ABY8NYC5</accession>
<reference evidence="2 3" key="1">
    <citation type="submission" date="2023-04" db="EMBL/GenBank/DDBJ databases">
        <title>Genome dynamics across the evolutionary transition to endosymbiosis.</title>
        <authorList>
            <person name="Siozios S."/>
            <person name="Nadal-Jimenez P."/>
            <person name="Azagi T."/>
            <person name="Sprong H."/>
            <person name="Frost C.L."/>
            <person name="Parratt S.R."/>
            <person name="Taylor G."/>
            <person name="Brettell L."/>
            <person name="Lew K.C."/>
            <person name="Croft L."/>
            <person name="King K.C."/>
            <person name="Brockhurst M.A."/>
            <person name="Hypsa V."/>
            <person name="Novakova E."/>
            <person name="Darby A.C."/>
            <person name="Hurst G.D.D."/>
        </authorList>
    </citation>
    <scope>NUCLEOTIDE SEQUENCE [LARGE SCALE GENOMIC DNA]</scope>
    <source>
        <strain evidence="3">aApi_AU</strain>
        <plasmid evidence="2 3">paApi_AU1</plasmid>
    </source>
</reference>
<sequence length="102" mass="11821">MSKKSFVDANPAMAFISTMGSEEDFLLVNQSAKEKSSNKNHQKEEIKPVPMKKNPEFIETKSKRVQMLMQPSLYNEIKKKAKQKRVSVNEMMHKILKTYVNT</sequence>
<evidence type="ECO:0000313" key="2">
    <source>
        <dbReference type="EMBL" id="WGO82257.1"/>
    </source>
</evidence>
<name>A0ABY8NYC5_9GAMM</name>
<evidence type="ECO:0000313" key="3">
    <source>
        <dbReference type="Proteomes" id="UP001231859"/>
    </source>
</evidence>
<keyword evidence="3" id="KW-1185">Reference proteome</keyword>
<evidence type="ECO:0008006" key="4">
    <source>
        <dbReference type="Google" id="ProtNLM"/>
    </source>
</evidence>
<evidence type="ECO:0000256" key="1">
    <source>
        <dbReference type="SAM" id="MobiDB-lite"/>
    </source>
</evidence>
<proteinExistence type="predicted"/>
<feature type="region of interest" description="Disordered" evidence="1">
    <location>
        <begin position="30"/>
        <end position="55"/>
    </location>
</feature>
<dbReference type="EMBL" id="CP123757">
    <property type="protein sequence ID" value="WGO82257.1"/>
    <property type="molecule type" value="Genomic_DNA"/>
</dbReference>
<dbReference type="RefSeq" id="WP_280936999.1">
    <property type="nucleotide sequence ID" value="NZ_CP123757.1"/>
</dbReference>
<dbReference type="Proteomes" id="UP001231859">
    <property type="component" value="Plasmid paApi_AU1"/>
</dbReference>
<organism evidence="2 3">
    <name type="scientific">Arsenophonus apicola</name>
    <dbReference type="NCBI Taxonomy" id="2879119"/>
    <lineage>
        <taxon>Bacteria</taxon>
        <taxon>Pseudomonadati</taxon>
        <taxon>Pseudomonadota</taxon>
        <taxon>Gammaproteobacteria</taxon>
        <taxon>Enterobacterales</taxon>
        <taxon>Morganellaceae</taxon>
        <taxon>Arsenophonus</taxon>
    </lineage>
</organism>